<dbReference type="EMBL" id="CM037614">
    <property type="protein sequence ID" value="KAH8016920.1"/>
    <property type="molecule type" value="Genomic_DNA"/>
</dbReference>
<comment type="caution">
    <text evidence="1">The sequence shown here is derived from an EMBL/GenBank/DDBJ whole genome shotgun (WGS) entry which is preliminary data.</text>
</comment>
<dbReference type="Proteomes" id="UP000827872">
    <property type="component" value="Linkage Group LG01"/>
</dbReference>
<reference evidence="1" key="1">
    <citation type="submission" date="2021-08" db="EMBL/GenBank/DDBJ databases">
        <title>The first chromosome-level gecko genome reveals the dynamic sex chromosomes of Neotropical dwarf geckos (Sphaerodactylidae: Sphaerodactylus).</title>
        <authorList>
            <person name="Pinto B.J."/>
            <person name="Keating S.E."/>
            <person name="Gamble T."/>
        </authorList>
    </citation>
    <scope>NUCLEOTIDE SEQUENCE</scope>
    <source>
        <strain evidence="1">TG3544</strain>
    </source>
</reference>
<keyword evidence="2" id="KW-1185">Reference proteome</keyword>
<name>A0ACB8GCT4_9SAUR</name>
<protein>
    <submittedName>
        <fullName evidence="1">Uncharacterized protein</fullName>
    </submittedName>
</protein>
<proteinExistence type="predicted"/>
<evidence type="ECO:0000313" key="1">
    <source>
        <dbReference type="EMBL" id="KAH8016920.1"/>
    </source>
</evidence>
<sequence length="120" mass="13334">MPSLQPHPGPLLKGVAGRATGPGRDLPLQEFSTRHKHLRKRRGRALNASSELAAASPFWSPRAPAFLRAAERERREKLTQKEGQKRAGALKGPDALVPYQRDVGLPLPLWYAVRRNCGIR</sequence>
<organism evidence="1 2">
    <name type="scientific">Sphaerodactylus townsendi</name>
    <dbReference type="NCBI Taxonomy" id="933632"/>
    <lineage>
        <taxon>Eukaryota</taxon>
        <taxon>Metazoa</taxon>
        <taxon>Chordata</taxon>
        <taxon>Craniata</taxon>
        <taxon>Vertebrata</taxon>
        <taxon>Euteleostomi</taxon>
        <taxon>Lepidosauria</taxon>
        <taxon>Squamata</taxon>
        <taxon>Bifurcata</taxon>
        <taxon>Gekkota</taxon>
        <taxon>Sphaerodactylidae</taxon>
        <taxon>Sphaerodactylus</taxon>
    </lineage>
</organism>
<evidence type="ECO:0000313" key="2">
    <source>
        <dbReference type="Proteomes" id="UP000827872"/>
    </source>
</evidence>
<accession>A0ACB8GCT4</accession>
<gene>
    <name evidence="1" type="ORF">K3G42_024315</name>
</gene>